<proteinExistence type="predicted"/>
<reference evidence="1 2" key="1">
    <citation type="submission" date="2020-08" db="EMBL/GenBank/DDBJ databases">
        <title>Genomic Encyclopedia of Type Strains, Phase IV (KMG-IV): sequencing the most valuable type-strain genomes for metagenomic binning, comparative biology and taxonomic classification.</title>
        <authorList>
            <person name="Goeker M."/>
        </authorList>
    </citation>
    <scope>NUCLEOTIDE SEQUENCE [LARGE SCALE GENOMIC DNA]</scope>
    <source>
        <strain evidence="1 2">DSM 4737</strain>
    </source>
</reference>
<dbReference type="AlphaFoldDB" id="A0A7W9CKH1"/>
<accession>A0A7W9CKH1</accession>
<dbReference type="PANTHER" id="PTHR33973:SF4">
    <property type="entry name" value="OS07G0153300 PROTEIN"/>
    <property type="match status" value="1"/>
</dbReference>
<evidence type="ECO:0008006" key="3">
    <source>
        <dbReference type="Google" id="ProtNLM"/>
    </source>
</evidence>
<dbReference type="Proteomes" id="UP000545037">
    <property type="component" value="Unassembled WGS sequence"/>
</dbReference>
<sequence length="268" mass="30215">MMTASPARGQDDASALYVGQVTHRRTHGFDHTLGYRIFMLLMDLDHVDDHLKRLRWLGGKRFGLLSFRAADHGDRSGRPLRGQVEHHLAEAGIDIEGGPIRLLCMPRILGYGFNPLSVYFCHRPDGRLAALLYEVTNTFHERHSYLVAQPRESDDRLVRQSAEKAFFVSPFMDMDLTYDFTVRPPGEAVSVVVAVRRGDTAILTATFAGTRQPLTDAALLKAWISHPLLTFKVMWGIHWEAVLGMFKGARYRERGRPPAHPTTLGIAR</sequence>
<dbReference type="RefSeq" id="WP_183214256.1">
    <property type="nucleotide sequence ID" value="NZ_JACHOR010000005.1"/>
</dbReference>
<evidence type="ECO:0000313" key="1">
    <source>
        <dbReference type="EMBL" id="MBB5747264.1"/>
    </source>
</evidence>
<dbReference type="InterPro" id="IPR010775">
    <property type="entry name" value="DUF1365"/>
</dbReference>
<dbReference type="PANTHER" id="PTHR33973">
    <property type="entry name" value="OS07G0153300 PROTEIN"/>
    <property type="match status" value="1"/>
</dbReference>
<gene>
    <name evidence="1" type="ORF">GGR13_002885</name>
</gene>
<organism evidence="1 2">
    <name type="scientific">Brevundimonas variabilis</name>
    <dbReference type="NCBI Taxonomy" id="74312"/>
    <lineage>
        <taxon>Bacteria</taxon>
        <taxon>Pseudomonadati</taxon>
        <taxon>Pseudomonadota</taxon>
        <taxon>Alphaproteobacteria</taxon>
        <taxon>Caulobacterales</taxon>
        <taxon>Caulobacteraceae</taxon>
        <taxon>Brevundimonas</taxon>
    </lineage>
</organism>
<protein>
    <recommendedName>
        <fullName evidence="3">DUF1365 domain-containing protein</fullName>
    </recommendedName>
</protein>
<comment type="caution">
    <text evidence="1">The sequence shown here is derived from an EMBL/GenBank/DDBJ whole genome shotgun (WGS) entry which is preliminary data.</text>
</comment>
<dbReference type="Pfam" id="PF07103">
    <property type="entry name" value="DUF1365"/>
    <property type="match status" value="1"/>
</dbReference>
<evidence type="ECO:0000313" key="2">
    <source>
        <dbReference type="Proteomes" id="UP000545037"/>
    </source>
</evidence>
<keyword evidence="2" id="KW-1185">Reference proteome</keyword>
<dbReference type="EMBL" id="JACHOR010000005">
    <property type="protein sequence ID" value="MBB5747264.1"/>
    <property type="molecule type" value="Genomic_DNA"/>
</dbReference>
<name>A0A7W9CKH1_9CAUL</name>